<feature type="compositionally biased region" description="Pro residues" evidence="2">
    <location>
        <begin position="114"/>
        <end position="123"/>
    </location>
</feature>
<accession>W3XMR1</accession>
<evidence type="ECO:0000313" key="4">
    <source>
        <dbReference type="EMBL" id="ETS87333.1"/>
    </source>
</evidence>
<dbReference type="InterPro" id="IPR039136">
    <property type="entry name" value="NUFIP1-like"/>
</dbReference>
<feature type="region of interest" description="Disordered" evidence="2">
    <location>
        <begin position="1"/>
        <end position="321"/>
    </location>
</feature>
<dbReference type="STRING" id="1229662.W3XMR1"/>
<dbReference type="GO" id="GO:0005634">
    <property type="term" value="C:nucleus"/>
    <property type="evidence" value="ECO:0007669"/>
    <property type="project" value="TreeGrafter"/>
</dbReference>
<organism evidence="4 5">
    <name type="scientific">Pestalotiopsis fici (strain W106-1 / CGMCC3.15140)</name>
    <dbReference type="NCBI Taxonomy" id="1229662"/>
    <lineage>
        <taxon>Eukaryota</taxon>
        <taxon>Fungi</taxon>
        <taxon>Dikarya</taxon>
        <taxon>Ascomycota</taxon>
        <taxon>Pezizomycotina</taxon>
        <taxon>Sordariomycetes</taxon>
        <taxon>Xylariomycetidae</taxon>
        <taxon>Amphisphaeriales</taxon>
        <taxon>Sporocadaceae</taxon>
        <taxon>Pestalotiopsis</taxon>
    </lineage>
</organism>
<dbReference type="HOGENOM" id="CLU_015255_0_0_1"/>
<dbReference type="PANTHER" id="PTHR13309">
    <property type="entry name" value="NUCLEAR FRAGILE X MENTAL RETARDATION PROTEIN INTERACTING PROTEIN 1"/>
    <property type="match status" value="1"/>
</dbReference>
<feature type="compositionally biased region" description="Gly residues" evidence="2">
    <location>
        <begin position="37"/>
        <end position="50"/>
    </location>
</feature>
<gene>
    <name evidence="4" type="ORF">PFICI_01161</name>
</gene>
<dbReference type="GeneID" id="19266174"/>
<evidence type="ECO:0000256" key="2">
    <source>
        <dbReference type="SAM" id="MobiDB-lite"/>
    </source>
</evidence>
<keyword evidence="1" id="KW-0863">Zinc-finger</keyword>
<evidence type="ECO:0000256" key="1">
    <source>
        <dbReference type="PROSITE-ProRule" id="PRU00723"/>
    </source>
</evidence>
<feature type="compositionally biased region" description="Polar residues" evidence="2">
    <location>
        <begin position="130"/>
        <end position="145"/>
    </location>
</feature>
<feature type="compositionally biased region" description="Polar residues" evidence="2">
    <location>
        <begin position="66"/>
        <end position="113"/>
    </location>
</feature>
<keyword evidence="1" id="KW-0479">Metal-binding</keyword>
<feature type="domain" description="C3H1-type" evidence="3">
    <location>
        <begin position="451"/>
        <end position="479"/>
    </location>
</feature>
<dbReference type="RefSeq" id="XP_007827933.1">
    <property type="nucleotide sequence ID" value="XM_007829742.1"/>
</dbReference>
<name>W3XMR1_PESFW</name>
<feature type="compositionally biased region" description="Pro residues" evidence="2">
    <location>
        <begin position="8"/>
        <end position="17"/>
    </location>
</feature>
<dbReference type="InterPro" id="IPR000571">
    <property type="entry name" value="Znf_CCCH"/>
</dbReference>
<feature type="compositionally biased region" description="Basic and acidic residues" evidence="2">
    <location>
        <begin position="360"/>
        <end position="423"/>
    </location>
</feature>
<feature type="compositionally biased region" description="Pro residues" evidence="2">
    <location>
        <begin position="224"/>
        <end position="239"/>
    </location>
</feature>
<feature type="compositionally biased region" description="Polar residues" evidence="2">
    <location>
        <begin position="199"/>
        <end position="209"/>
    </location>
</feature>
<evidence type="ECO:0000313" key="5">
    <source>
        <dbReference type="Proteomes" id="UP000030651"/>
    </source>
</evidence>
<dbReference type="EMBL" id="KI912109">
    <property type="protein sequence ID" value="ETS87333.1"/>
    <property type="molecule type" value="Genomic_DNA"/>
</dbReference>
<dbReference type="Proteomes" id="UP000030651">
    <property type="component" value="Unassembled WGS sequence"/>
</dbReference>
<dbReference type="KEGG" id="pfy:PFICI_01161"/>
<dbReference type="GO" id="GO:0008270">
    <property type="term" value="F:zinc ion binding"/>
    <property type="evidence" value="ECO:0007669"/>
    <property type="project" value="UniProtKB-KW"/>
</dbReference>
<dbReference type="OrthoDB" id="273070at2759"/>
<dbReference type="PANTHER" id="PTHR13309:SF0">
    <property type="entry name" value="FMR1-INTERACTING PROTEIN NUFIP1"/>
    <property type="match status" value="1"/>
</dbReference>
<dbReference type="AlphaFoldDB" id="W3XMR1"/>
<dbReference type="PROSITE" id="PS50103">
    <property type="entry name" value="ZF_C3H1"/>
    <property type="match status" value="1"/>
</dbReference>
<feature type="zinc finger region" description="C3H1-type" evidence="1">
    <location>
        <begin position="451"/>
        <end position="479"/>
    </location>
</feature>
<dbReference type="OMA" id="VMEAIVW"/>
<proteinExistence type="predicted"/>
<feature type="region of interest" description="Disordered" evidence="2">
    <location>
        <begin position="524"/>
        <end position="549"/>
    </location>
</feature>
<feature type="compositionally biased region" description="Low complexity" evidence="2">
    <location>
        <begin position="210"/>
        <end position="223"/>
    </location>
</feature>
<feature type="compositionally biased region" description="Low complexity" evidence="2">
    <location>
        <begin position="527"/>
        <end position="541"/>
    </location>
</feature>
<dbReference type="eggNOG" id="ENOG502SA4F">
    <property type="taxonomic scope" value="Eukaryota"/>
</dbReference>
<protein>
    <recommendedName>
        <fullName evidence="3">C3H1-type domain-containing protein</fullName>
    </recommendedName>
</protein>
<evidence type="ECO:0000259" key="3">
    <source>
        <dbReference type="PROSITE" id="PS50103"/>
    </source>
</evidence>
<keyword evidence="5" id="KW-1185">Reference proteome</keyword>
<reference evidence="5" key="1">
    <citation type="journal article" date="2015" name="BMC Genomics">
        <title>Genomic and transcriptomic analysis of the endophytic fungus Pestalotiopsis fici reveals its lifestyle and high potential for synthesis of natural products.</title>
        <authorList>
            <person name="Wang X."/>
            <person name="Zhang X."/>
            <person name="Liu L."/>
            <person name="Xiang M."/>
            <person name="Wang W."/>
            <person name="Sun X."/>
            <person name="Che Y."/>
            <person name="Guo L."/>
            <person name="Liu G."/>
            <person name="Guo L."/>
            <person name="Wang C."/>
            <person name="Yin W.B."/>
            <person name="Stadler M."/>
            <person name="Zhang X."/>
            <person name="Liu X."/>
        </authorList>
    </citation>
    <scope>NUCLEOTIDE SEQUENCE [LARGE SCALE GENOMIC DNA]</scope>
    <source>
        <strain evidence="5">W106-1 / CGMCC3.15140</strain>
    </source>
</reference>
<dbReference type="InParanoid" id="W3XMR1"/>
<feature type="region of interest" description="Disordered" evidence="2">
    <location>
        <begin position="557"/>
        <end position="576"/>
    </location>
</feature>
<keyword evidence="1" id="KW-0862">Zinc</keyword>
<feature type="compositionally biased region" description="Low complexity" evidence="2">
    <location>
        <begin position="18"/>
        <end position="36"/>
    </location>
</feature>
<feature type="region of interest" description="Disordered" evidence="2">
    <location>
        <begin position="347"/>
        <end position="452"/>
    </location>
</feature>
<dbReference type="GO" id="GO:0000492">
    <property type="term" value="P:box C/D snoRNP assembly"/>
    <property type="evidence" value="ECO:0007669"/>
    <property type="project" value="TreeGrafter"/>
</dbReference>
<dbReference type="GO" id="GO:0003723">
    <property type="term" value="F:RNA binding"/>
    <property type="evidence" value="ECO:0007669"/>
    <property type="project" value="InterPro"/>
</dbReference>
<sequence length="644" mass="69591">MSGQYPYGAPPPPPPSAAPASSYPYGQQSYSSAPRGGSAGAGTGGRGRGYAQGPSRVEYGSVYGSYPQQDYSSHNAASYSQQPSSGYWSGSPAAHSSSPLPQSNYHPNYASPSNYPPQSPATYPPAAYHASSQRATYTPTYNSPTPEYPAQQWGDSNSYGSYANRGGRGGYPGDRGGHRSDSAPSALRVGYEQGGSHAPQASNGYNQQYPPSHHSAAGYAAPYPSYPPPVPAYPGPAPPASGYSHNPSHRGRGRDGFSGHRGRGGHHNDRNDKFRHKGPRPQHHENHNAQKSDAASAKKKKRKTNTLGLTPGEADDSDKEIDEEKRIVETLGDDLPDIGDLAVWLSERRARFPTKARVKAKQEAEAAKRAEAGKAQKPAPKNEDEERAELLRRELAEVERKLEKRKRETNDEGDEMRAPKEESESSDDEPPETQTTKKTASYLPPPPITRADPTAHCKYYSTGGICGKKGKCRFVHDPEMRERALQEQAANGGRITLKQRLLRNEKEIEDLAIIQSIVSLRGNGKMPPASKPAAKAPGSSSRMTRSTSPAIKEACHTETENSPGQTILPPPDSDSAAVEAFEPKVKLSKLQNLYASASLGYSGNTIQQKLDQLAEPATSVANASLNADLHLRYYTLTRLINARK</sequence>